<dbReference type="Gene3D" id="3.30.70.100">
    <property type="match status" value="1"/>
</dbReference>
<dbReference type="InterPro" id="IPR013097">
    <property type="entry name" value="Dabb"/>
</dbReference>
<proteinExistence type="predicted"/>
<feature type="domain" description="Stress-response A/B barrel" evidence="1">
    <location>
        <begin position="3"/>
        <end position="95"/>
    </location>
</feature>
<dbReference type="SMART" id="SM00886">
    <property type="entry name" value="Dabb"/>
    <property type="match status" value="1"/>
</dbReference>
<sequence length="108" mass="11178">MSLVHIVLVRPRDGAEPQARALLGELADLAARLGAREVHAGPNVSTEPFGGGFTAGAAFGFPDERARDAYLQDPRHLDLARELAAAAETALVADLPGRPAGPDDLGAT</sequence>
<dbReference type="SUPFAM" id="SSF54909">
    <property type="entry name" value="Dimeric alpha+beta barrel"/>
    <property type="match status" value="1"/>
</dbReference>
<dbReference type="AlphaFoldDB" id="A0A931DK26"/>
<evidence type="ECO:0000313" key="3">
    <source>
        <dbReference type="Proteomes" id="UP000614047"/>
    </source>
</evidence>
<keyword evidence="3" id="KW-1185">Reference proteome</keyword>
<name>A0A931DK26_9ACTN</name>
<organism evidence="2 3">
    <name type="scientific">Actinomadura viridis</name>
    <dbReference type="NCBI Taxonomy" id="58110"/>
    <lineage>
        <taxon>Bacteria</taxon>
        <taxon>Bacillati</taxon>
        <taxon>Actinomycetota</taxon>
        <taxon>Actinomycetes</taxon>
        <taxon>Streptosporangiales</taxon>
        <taxon>Thermomonosporaceae</taxon>
        <taxon>Actinomadura</taxon>
    </lineage>
</organism>
<accession>A0A931DK26</accession>
<dbReference type="EMBL" id="JADOUA010000001">
    <property type="protein sequence ID" value="MBG6091465.1"/>
    <property type="molecule type" value="Genomic_DNA"/>
</dbReference>
<evidence type="ECO:0000313" key="2">
    <source>
        <dbReference type="EMBL" id="MBG6091465.1"/>
    </source>
</evidence>
<dbReference type="InterPro" id="IPR011008">
    <property type="entry name" value="Dimeric_a/b-barrel"/>
</dbReference>
<dbReference type="Proteomes" id="UP000614047">
    <property type="component" value="Unassembled WGS sequence"/>
</dbReference>
<evidence type="ECO:0000259" key="1">
    <source>
        <dbReference type="PROSITE" id="PS51502"/>
    </source>
</evidence>
<comment type="caution">
    <text evidence="2">The sequence shown here is derived from an EMBL/GenBank/DDBJ whole genome shotgun (WGS) entry which is preliminary data.</text>
</comment>
<reference evidence="2" key="1">
    <citation type="submission" date="2020-11" db="EMBL/GenBank/DDBJ databases">
        <title>Sequencing the genomes of 1000 actinobacteria strains.</title>
        <authorList>
            <person name="Klenk H.-P."/>
        </authorList>
    </citation>
    <scope>NUCLEOTIDE SEQUENCE</scope>
    <source>
        <strain evidence="2">DSM 43175</strain>
    </source>
</reference>
<dbReference type="RefSeq" id="WP_197013768.1">
    <property type="nucleotide sequence ID" value="NZ_BAABES010000019.1"/>
</dbReference>
<dbReference type="Pfam" id="PF07876">
    <property type="entry name" value="Dabb"/>
    <property type="match status" value="1"/>
</dbReference>
<dbReference type="PROSITE" id="PS51502">
    <property type="entry name" value="S_R_A_B_BARREL"/>
    <property type="match status" value="1"/>
</dbReference>
<protein>
    <recommendedName>
        <fullName evidence="1">Stress-response A/B barrel domain-containing protein</fullName>
    </recommendedName>
</protein>
<gene>
    <name evidence="2" type="ORF">IW256_005578</name>
</gene>